<protein>
    <submittedName>
        <fullName evidence="1">Uncharacterized protein</fullName>
    </submittedName>
</protein>
<proteinExistence type="predicted"/>
<evidence type="ECO:0000313" key="2">
    <source>
        <dbReference type="Proteomes" id="UP000001110"/>
    </source>
</evidence>
<dbReference type="Proteomes" id="UP000001110">
    <property type="component" value="Chromosome"/>
</dbReference>
<dbReference type="EMBL" id="CP000716">
    <property type="protein sequence ID" value="ABR30746.1"/>
    <property type="molecule type" value="Genomic_DNA"/>
</dbReference>
<name>A6LLE5_THEM4</name>
<dbReference type="AlphaFoldDB" id="A6LLE5"/>
<reference evidence="1 2" key="2">
    <citation type="journal article" date="2009" name="Proc. Natl. Acad. Sci. U.S.A.">
        <title>On the chimeric nature, thermophilic origin, and phylogenetic placement of the Thermotogales.</title>
        <authorList>
            <person name="Zhaxybayeva O."/>
            <person name="Swithers K.S."/>
            <person name="Lapierre P."/>
            <person name="Fournier G.P."/>
            <person name="Bickhart D.M."/>
            <person name="DeBoy R.T."/>
            <person name="Nelson K.E."/>
            <person name="Nesbo C.L."/>
            <person name="Doolittle W.F."/>
            <person name="Gogarten J.P."/>
            <person name="Noll K.M."/>
        </authorList>
    </citation>
    <scope>NUCLEOTIDE SEQUENCE [LARGE SCALE GENOMIC DNA]</scope>
    <source>
        <strain evidence="2">DSM 12029 / CIP 104789 / BI429</strain>
    </source>
</reference>
<organism evidence="1 2">
    <name type="scientific">Thermosipho melanesiensis (strain DSM 12029 / CIP 104789 / BI429)</name>
    <dbReference type="NCBI Taxonomy" id="391009"/>
    <lineage>
        <taxon>Bacteria</taxon>
        <taxon>Thermotogati</taxon>
        <taxon>Thermotogota</taxon>
        <taxon>Thermotogae</taxon>
        <taxon>Thermotogales</taxon>
        <taxon>Fervidobacteriaceae</taxon>
        <taxon>Thermosipho</taxon>
    </lineage>
</organism>
<sequence length="36" mass="4163">MKRGNIAIIVLLIFAFCSFILAKIWQLLYIRLNGIP</sequence>
<evidence type="ECO:0000313" key="1">
    <source>
        <dbReference type="EMBL" id="ABR30746.1"/>
    </source>
</evidence>
<accession>A6LLE5</accession>
<dbReference type="HOGENOM" id="CLU_3359020_0_0_0"/>
<dbReference type="KEGG" id="tme:Tmel_0885"/>
<reference evidence="1 2" key="1">
    <citation type="submission" date="2007-05" db="EMBL/GenBank/DDBJ databases">
        <title>Complete sequence of Thermosipho melanesiensis BI429.</title>
        <authorList>
            <consortium name="US DOE Joint Genome Institute"/>
            <person name="Copeland A."/>
            <person name="Lucas S."/>
            <person name="Lapidus A."/>
            <person name="Barry K."/>
            <person name="Glavina del Rio T."/>
            <person name="Dalin E."/>
            <person name="Tice H."/>
            <person name="Pitluck S."/>
            <person name="Chertkov O."/>
            <person name="Brettin T."/>
            <person name="Bruce D."/>
            <person name="Detter J.C."/>
            <person name="Han C."/>
            <person name="Schmutz J."/>
            <person name="Larimer F."/>
            <person name="Land M."/>
            <person name="Hauser L."/>
            <person name="Kyrpides N."/>
            <person name="Mikhailova N."/>
            <person name="Nelson K."/>
            <person name="Gogarten J.P."/>
            <person name="Noll K."/>
            <person name="Richardson P."/>
        </authorList>
    </citation>
    <scope>NUCLEOTIDE SEQUENCE [LARGE SCALE GENOMIC DNA]</scope>
    <source>
        <strain evidence="2">DSM 12029 / CIP 104789 / BI429</strain>
    </source>
</reference>
<gene>
    <name evidence="1" type="ordered locus">Tmel_0885</name>
</gene>